<dbReference type="Proteomes" id="UP001163324">
    <property type="component" value="Chromosome 4"/>
</dbReference>
<sequence length="941" mass="105983">MARGQRRRGASHSSTPIKQEPGAHNTNEINLTDEGAATSIISTVPSSTLPVNQSFYPRDERSNAPPPSGSSHTNVNAAQSNIDMNDQQTESTDPPLLREMRFRNDPGPPNGLITPGTSGGGDSFNFHTSFQDLGKKLKACNDVLGELQSLGVSHDVPLPELVLVGDQSAGKSSVMSGLANLALPRSEGTCTRCPLHIRVSAHSDWSCRVSLTKDYIYEPPHSSAEITEDQVTDEDPFFPWKELPTTKKFDFKTVHDPSELEQVLRWAQIAILEDDKSHQLFIPGSGSMTNVDIRSIEPTAKFSPNIVSLEIKGPDLPNLSFYDMPGIFQSTSDDRDGYLVNVVENLAKSYILRPSAIVMCSIPMNNDAQNSCTFRLIRRLRAADRTIGVLTKADLLPPDHTGRYTQWMEIMEGKGHQTGFGYFITSRPQDNDLDELQKWEDTMFQEGVGSWPAEKFSRYLNRCGVERLKAFLSERLGEQFMDSLPQIEHKVNRLLHDITKRLDTLPELPDNIPLKIHRCLRQFDERARLSVSEFAKNLGEDNLPEKFRNCLLGMKPKFILIDKTDSPPPPVEVISDDSDNSHTTSITTAVNTPSKRRHMTVPTTPAKRAKTEMPGSGRLVKPESSFRIPSPSPSVSASTSNTEPFTHFYKINRGFRTLAQVRQEMREKAVAGMPQRIADKVYEELALEAIRPWKDPMNLFLEQVMHLLDERLKGDLSDAFVDLRKRLVFNESKKHVKAFLRGHLETTKTYCDQVYKNETARLFTLSEAAFEQEQEEEMILLTRFRHMKRMVKGGYMEDRPLVPWETMTEAKRREETKKREDELLKIGPDRFAAEVEVIAYVRGYYRLAASRFADNVAQRVFCGMLPDILGGLESYLDQALDTISGGPAVFERLMAEDEATAKKRDTLKAEKQKFLRALESIQSLKLGNPAVDEEMDDAGEC</sequence>
<keyword evidence="2" id="KW-1185">Reference proteome</keyword>
<accession>A0ACC0V246</accession>
<dbReference type="EMBL" id="CM047943">
    <property type="protein sequence ID" value="KAI9899893.1"/>
    <property type="molecule type" value="Genomic_DNA"/>
</dbReference>
<proteinExistence type="predicted"/>
<name>A0ACC0V246_9HYPO</name>
<evidence type="ECO:0000313" key="2">
    <source>
        <dbReference type="Proteomes" id="UP001163324"/>
    </source>
</evidence>
<gene>
    <name evidence="1" type="ORF">N3K66_004155</name>
</gene>
<organism evidence="1 2">
    <name type="scientific">Trichothecium roseum</name>
    <dbReference type="NCBI Taxonomy" id="47278"/>
    <lineage>
        <taxon>Eukaryota</taxon>
        <taxon>Fungi</taxon>
        <taxon>Dikarya</taxon>
        <taxon>Ascomycota</taxon>
        <taxon>Pezizomycotina</taxon>
        <taxon>Sordariomycetes</taxon>
        <taxon>Hypocreomycetidae</taxon>
        <taxon>Hypocreales</taxon>
        <taxon>Hypocreales incertae sedis</taxon>
        <taxon>Trichothecium</taxon>
    </lineage>
</organism>
<comment type="caution">
    <text evidence="1">The sequence shown here is derived from an EMBL/GenBank/DDBJ whole genome shotgun (WGS) entry which is preliminary data.</text>
</comment>
<reference evidence="1" key="1">
    <citation type="submission" date="2022-10" db="EMBL/GenBank/DDBJ databases">
        <title>Complete Genome of Trichothecium roseum strain YXFP-22015, a Plant Pathogen Isolated from Citrus.</title>
        <authorList>
            <person name="Wang Y."/>
            <person name="Zhu L."/>
        </authorList>
    </citation>
    <scope>NUCLEOTIDE SEQUENCE</scope>
    <source>
        <strain evidence="1">YXFP-22015</strain>
    </source>
</reference>
<protein>
    <submittedName>
        <fullName evidence="1">Uncharacterized protein</fullName>
    </submittedName>
</protein>
<evidence type="ECO:0000313" key="1">
    <source>
        <dbReference type="EMBL" id="KAI9899893.1"/>
    </source>
</evidence>